<dbReference type="GO" id="GO:0016780">
    <property type="term" value="F:phosphotransferase activity, for other substituted phosphate groups"/>
    <property type="evidence" value="ECO:0007669"/>
    <property type="project" value="TreeGrafter"/>
</dbReference>
<accession>A0A6V8QDN7</accession>
<feature type="domain" description="Bacterial sugar transferase" evidence="3">
    <location>
        <begin position="40"/>
        <end position="84"/>
    </location>
</feature>
<dbReference type="RefSeq" id="WP_369074481.1">
    <property type="nucleotide sequence ID" value="NZ_BLSB01000347.1"/>
</dbReference>
<dbReference type="EMBL" id="BLSB01000347">
    <property type="protein sequence ID" value="GFP36009.1"/>
    <property type="molecule type" value="Genomic_DNA"/>
</dbReference>
<evidence type="ECO:0000313" key="5">
    <source>
        <dbReference type="Proteomes" id="UP000576480"/>
    </source>
</evidence>
<feature type="transmembrane region" description="Helical" evidence="2">
    <location>
        <begin position="45"/>
        <end position="66"/>
    </location>
</feature>
<evidence type="ECO:0000256" key="1">
    <source>
        <dbReference type="ARBA" id="ARBA00006464"/>
    </source>
</evidence>
<keyword evidence="2" id="KW-1133">Transmembrane helix</keyword>
<evidence type="ECO:0000256" key="2">
    <source>
        <dbReference type="SAM" id="Phobius"/>
    </source>
</evidence>
<proteinExistence type="inferred from homology"/>
<keyword evidence="2" id="KW-0472">Membrane</keyword>
<dbReference type="Pfam" id="PF02397">
    <property type="entry name" value="Bac_transf"/>
    <property type="match status" value="1"/>
</dbReference>
<sequence length="86" mass="9776">MRVFYQDLTRKVPIEHVHDASFTPILISCAKCSLYNRRVKRVLDLALSLACIMLSLPIALFVAIAIKLESRGPLFFWQERVGRGAT</sequence>
<dbReference type="InterPro" id="IPR003362">
    <property type="entry name" value="Bact_transf"/>
</dbReference>
<dbReference type="PANTHER" id="PTHR30576:SF0">
    <property type="entry name" value="UNDECAPRENYL-PHOSPHATE N-ACETYLGALACTOSAMINYL 1-PHOSPHATE TRANSFERASE-RELATED"/>
    <property type="match status" value="1"/>
</dbReference>
<dbReference type="AlphaFoldDB" id="A0A6V8QDN7"/>
<evidence type="ECO:0000259" key="3">
    <source>
        <dbReference type="Pfam" id="PF02397"/>
    </source>
</evidence>
<reference evidence="4 5" key="1">
    <citation type="journal article" date="2020" name="Front. Microbiol.">
        <title>Single-cell genomics of novel Actinobacteria with the Wood-Ljungdahl pathway discovered in a serpentinizing system.</title>
        <authorList>
            <person name="Merino N."/>
            <person name="Kawai M."/>
            <person name="Boyd E.S."/>
            <person name="Colman D.R."/>
            <person name="McGlynn S.E."/>
            <person name="Nealson K.H."/>
            <person name="Kurokawa K."/>
            <person name="Hongoh Y."/>
        </authorList>
    </citation>
    <scope>NUCLEOTIDE SEQUENCE [LARGE SCALE GENOMIC DNA]</scope>
    <source>
        <strain evidence="4 5">S43</strain>
    </source>
</reference>
<comment type="similarity">
    <text evidence="1">Belongs to the bacterial sugar transferase family.</text>
</comment>
<dbReference type="Proteomes" id="UP000576480">
    <property type="component" value="Unassembled WGS sequence"/>
</dbReference>
<protein>
    <submittedName>
        <fullName evidence="4">Polysaccharide biosynthesis protein PslA</fullName>
    </submittedName>
</protein>
<gene>
    <name evidence="4" type="ORF">HKBW3S43_01797</name>
</gene>
<evidence type="ECO:0000313" key="4">
    <source>
        <dbReference type="EMBL" id="GFP36009.1"/>
    </source>
</evidence>
<name>A0A6V8QDN7_9ACTN</name>
<keyword evidence="2" id="KW-0812">Transmembrane</keyword>
<comment type="caution">
    <text evidence="4">The sequence shown here is derived from an EMBL/GenBank/DDBJ whole genome shotgun (WGS) entry which is preliminary data.</text>
</comment>
<organism evidence="4 5">
    <name type="scientific">Candidatus Hakubella thermalkaliphila</name>
    <dbReference type="NCBI Taxonomy" id="2754717"/>
    <lineage>
        <taxon>Bacteria</taxon>
        <taxon>Bacillati</taxon>
        <taxon>Actinomycetota</taxon>
        <taxon>Actinomycetota incertae sedis</taxon>
        <taxon>Candidatus Hakubellales</taxon>
        <taxon>Candidatus Hakubellaceae</taxon>
        <taxon>Candidatus Hakubella</taxon>
    </lineage>
</organism>
<dbReference type="PANTHER" id="PTHR30576">
    <property type="entry name" value="COLANIC BIOSYNTHESIS UDP-GLUCOSE LIPID CARRIER TRANSFERASE"/>
    <property type="match status" value="1"/>
</dbReference>